<dbReference type="Gene3D" id="2.70.50.50">
    <property type="entry name" value="chitin-binding protein cbp21"/>
    <property type="match status" value="1"/>
</dbReference>
<dbReference type="SUPFAM" id="SSF81296">
    <property type="entry name" value="E set domains"/>
    <property type="match status" value="1"/>
</dbReference>
<evidence type="ECO:0000256" key="1">
    <source>
        <dbReference type="ARBA" id="ARBA00022729"/>
    </source>
</evidence>
<keyword evidence="1 2" id="KW-0732">Signal</keyword>
<protein>
    <submittedName>
        <fullName evidence="4">Chitin-binding protein</fullName>
    </submittedName>
</protein>
<dbReference type="OrthoDB" id="3675244at2"/>
<dbReference type="AlphaFoldDB" id="A0A4R3NMJ9"/>
<dbReference type="RefSeq" id="WP_132495982.1">
    <property type="nucleotide sequence ID" value="NZ_SMAS01000003.1"/>
</dbReference>
<dbReference type="PANTHER" id="PTHR34823:SF1">
    <property type="entry name" value="CHITIN-BINDING TYPE-4 DOMAIN-CONTAINING PROTEIN"/>
    <property type="match status" value="1"/>
</dbReference>
<proteinExistence type="predicted"/>
<feature type="domain" description="Chitin-binding type-4" evidence="3">
    <location>
        <begin position="20"/>
        <end position="184"/>
    </location>
</feature>
<evidence type="ECO:0000313" key="4">
    <source>
        <dbReference type="EMBL" id="TCT35757.1"/>
    </source>
</evidence>
<dbReference type="EMBL" id="SMAS01000003">
    <property type="protein sequence ID" value="TCT35757.1"/>
    <property type="molecule type" value="Genomic_DNA"/>
</dbReference>
<feature type="signal peptide" evidence="2">
    <location>
        <begin position="1"/>
        <end position="19"/>
    </location>
</feature>
<comment type="caution">
    <text evidence="4">The sequence shown here is derived from an EMBL/GenBank/DDBJ whole genome shotgun (WGS) entry which is preliminary data.</text>
</comment>
<dbReference type="CDD" id="cd21177">
    <property type="entry name" value="LPMO_AA10"/>
    <property type="match status" value="1"/>
</dbReference>
<sequence length="190" mass="22098">MKKLLLFPLLLCYSYFALPHGYIEYPASRAYLCKLQTNKNCGAIQYEPQSVEGLKGFPQKGPVDGKIASAGVAAFSSIDVQNPFRWARMLIETPDFDFFWRLTAIHKTTKWEYFITRKDWNPSEPLTRSQFELTPFCKYEKVETPPSLVQHNCRLPQNYQGYHIVLGVWTIHDTGNAFYQVIDIEIDYKQ</sequence>
<dbReference type="Proteomes" id="UP000295055">
    <property type="component" value="Unassembled WGS sequence"/>
</dbReference>
<accession>A0A4R3NMJ9</accession>
<gene>
    <name evidence="4" type="ORF">EC835_103211</name>
</gene>
<feature type="chain" id="PRO_5020256178" evidence="2">
    <location>
        <begin position="20"/>
        <end position="190"/>
    </location>
</feature>
<dbReference type="PANTHER" id="PTHR34823">
    <property type="entry name" value="GLCNAC-BINDING PROTEIN A"/>
    <property type="match status" value="1"/>
</dbReference>
<organism evidence="4 5">
    <name type="scientific">Providencia alcalifaciens</name>
    <dbReference type="NCBI Taxonomy" id="126385"/>
    <lineage>
        <taxon>Bacteria</taxon>
        <taxon>Pseudomonadati</taxon>
        <taxon>Pseudomonadota</taxon>
        <taxon>Gammaproteobacteria</taxon>
        <taxon>Enterobacterales</taxon>
        <taxon>Morganellaceae</taxon>
        <taxon>Providencia</taxon>
    </lineage>
</organism>
<dbReference type="InterPro" id="IPR051024">
    <property type="entry name" value="GlcNAc_Chitin_IntDeg"/>
</dbReference>
<reference evidence="4 5" key="1">
    <citation type="submission" date="2019-03" db="EMBL/GenBank/DDBJ databases">
        <title>Genomic analyses of the natural microbiome of Caenorhabditis elegans.</title>
        <authorList>
            <person name="Samuel B."/>
        </authorList>
    </citation>
    <scope>NUCLEOTIDE SEQUENCE [LARGE SCALE GENOMIC DNA]</scope>
    <source>
        <strain evidence="4 5">JUb102</strain>
    </source>
</reference>
<name>A0A4R3NMJ9_9GAMM</name>
<evidence type="ECO:0000259" key="3">
    <source>
        <dbReference type="Pfam" id="PF03067"/>
    </source>
</evidence>
<dbReference type="InterPro" id="IPR004302">
    <property type="entry name" value="Cellulose/chitin-bd_N"/>
</dbReference>
<dbReference type="InterPro" id="IPR014756">
    <property type="entry name" value="Ig_E-set"/>
</dbReference>
<dbReference type="Pfam" id="PF03067">
    <property type="entry name" value="LPMO_10"/>
    <property type="match status" value="1"/>
</dbReference>
<evidence type="ECO:0000313" key="5">
    <source>
        <dbReference type="Proteomes" id="UP000295055"/>
    </source>
</evidence>
<evidence type="ECO:0000256" key="2">
    <source>
        <dbReference type="SAM" id="SignalP"/>
    </source>
</evidence>